<dbReference type="EMBL" id="JAVFKD010000004">
    <property type="protein sequence ID" value="KAK5995383.1"/>
    <property type="molecule type" value="Genomic_DNA"/>
</dbReference>
<evidence type="ECO:0000256" key="4">
    <source>
        <dbReference type="ARBA" id="ARBA00022679"/>
    </source>
</evidence>
<dbReference type="Gene3D" id="3.10.129.110">
    <property type="entry name" value="Polyketide synthase dehydratase"/>
    <property type="match status" value="2"/>
</dbReference>
<evidence type="ECO:0000256" key="6">
    <source>
        <dbReference type="PROSITE-ProRule" id="PRU01363"/>
    </source>
</evidence>
<dbReference type="PROSITE" id="PS52004">
    <property type="entry name" value="KS3_2"/>
    <property type="match status" value="1"/>
</dbReference>
<dbReference type="Pfam" id="PF16073">
    <property type="entry name" value="SAT"/>
    <property type="match status" value="1"/>
</dbReference>
<dbReference type="CDD" id="cd00833">
    <property type="entry name" value="PKS"/>
    <property type="match status" value="1"/>
</dbReference>
<evidence type="ECO:0000256" key="3">
    <source>
        <dbReference type="ARBA" id="ARBA00022553"/>
    </source>
</evidence>
<feature type="region of interest" description="C-terminal hotdog fold" evidence="6">
    <location>
        <begin position="1381"/>
        <end position="1526"/>
    </location>
</feature>
<name>A0ABR0ST96_9HYPO</name>
<comment type="caution">
    <text evidence="10">The sequence shown here is derived from an EMBL/GenBank/DDBJ whole genome shotgun (WGS) entry which is preliminary data.</text>
</comment>
<dbReference type="SUPFAM" id="SSF52151">
    <property type="entry name" value="FabD/lysophospholipase-like"/>
    <property type="match status" value="1"/>
</dbReference>
<dbReference type="InterPro" id="IPR014030">
    <property type="entry name" value="Ketoacyl_synth_N"/>
</dbReference>
<dbReference type="SUPFAM" id="SSF53901">
    <property type="entry name" value="Thiolase-like"/>
    <property type="match status" value="1"/>
</dbReference>
<dbReference type="InterPro" id="IPR032088">
    <property type="entry name" value="SAT"/>
</dbReference>
<gene>
    <name evidence="10" type="ORF">PT974_03787</name>
</gene>
<dbReference type="InterPro" id="IPR009081">
    <property type="entry name" value="PP-bd_ACP"/>
</dbReference>
<feature type="active site" description="Proton donor; for dehydratase activity" evidence="6">
    <location>
        <position position="1434"/>
    </location>
</feature>
<dbReference type="SUPFAM" id="SSF55048">
    <property type="entry name" value="Probable ACP-binding domain of malonyl-CoA ACP transacylase"/>
    <property type="match status" value="1"/>
</dbReference>
<feature type="domain" description="Ketosynthase family 3 (KS3)" evidence="8">
    <location>
        <begin position="347"/>
        <end position="764"/>
    </location>
</feature>
<evidence type="ECO:0000256" key="1">
    <source>
        <dbReference type="ARBA" id="ARBA00005179"/>
    </source>
</evidence>
<feature type="active site" description="Proton acceptor; for dehydratase activity" evidence="6">
    <location>
        <position position="1270"/>
    </location>
</feature>
<accession>A0ABR0ST96</accession>
<dbReference type="SMART" id="SM00825">
    <property type="entry name" value="PKS_KS"/>
    <property type="match status" value="1"/>
</dbReference>
<dbReference type="InterPro" id="IPR036736">
    <property type="entry name" value="ACP-like_sf"/>
</dbReference>
<feature type="domain" description="Carrier" evidence="7">
    <location>
        <begin position="1575"/>
        <end position="1652"/>
    </location>
</feature>
<dbReference type="Pfam" id="PF00550">
    <property type="entry name" value="PP-binding"/>
    <property type="match status" value="1"/>
</dbReference>
<dbReference type="PROSITE" id="PS50075">
    <property type="entry name" value="CARRIER"/>
    <property type="match status" value="1"/>
</dbReference>
<reference evidence="10 11" key="1">
    <citation type="submission" date="2024-01" db="EMBL/GenBank/DDBJ databases">
        <title>Complete genome of Cladobotryum mycophilum ATHUM6906.</title>
        <authorList>
            <person name="Christinaki A.C."/>
            <person name="Myridakis A.I."/>
            <person name="Kouvelis V.N."/>
        </authorList>
    </citation>
    <scope>NUCLEOTIDE SEQUENCE [LARGE SCALE GENOMIC DNA]</scope>
    <source>
        <strain evidence="10 11">ATHUM6906</strain>
    </source>
</reference>
<dbReference type="InterPro" id="IPR049900">
    <property type="entry name" value="PKS_mFAS_DH"/>
</dbReference>
<dbReference type="SMART" id="SM00827">
    <property type="entry name" value="PKS_AT"/>
    <property type="match status" value="1"/>
</dbReference>
<dbReference type="PANTHER" id="PTHR43775:SF21">
    <property type="entry name" value="NON-REDUCING POLYKETIDE SYNTHASE AUSA-RELATED"/>
    <property type="match status" value="1"/>
</dbReference>
<dbReference type="Gene3D" id="3.40.47.10">
    <property type="match status" value="1"/>
</dbReference>
<dbReference type="Pfam" id="PF00109">
    <property type="entry name" value="ketoacyl-synt"/>
    <property type="match status" value="1"/>
</dbReference>
<keyword evidence="11" id="KW-1185">Reference proteome</keyword>
<dbReference type="InterPro" id="IPR016039">
    <property type="entry name" value="Thiolase-like"/>
</dbReference>
<dbReference type="InterPro" id="IPR020841">
    <property type="entry name" value="PKS_Beta-ketoAc_synthase_dom"/>
</dbReference>
<dbReference type="InterPro" id="IPR001227">
    <property type="entry name" value="Ac_transferase_dom_sf"/>
</dbReference>
<dbReference type="InterPro" id="IPR006162">
    <property type="entry name" value="Ppantetheine_attach_site"/>
</dbReference>
<dbReference type="PANTHER" id="PTHR43775">
    <property type="entry name" value="FATTY ACID SYNTHASE"/>
    <property type="match status" value="1"/>
</dbReference>
<dbReference type="PROSITE" id="PS00012">
    <property type="entry name" value="PHOSPHOPANTETHEINE"/>
    <property type="match status" value="1"/>
</dbReference>
<feature type="domain" description="PKS/mFAS DH" evidence="9">
    <location>
        <begin position="1232"/>
        <end position="1526"/>
    </location>
</feature>
<evidence type="ECO:0000313" key="10">
    <source>
        <dbReference type="EMBL" id="KAK5995383.1"/>
    </source>
</evidence>
<feature type="region of interest" description="N-terminal hotdog fold" evidence="6">
    <location>
        <begin position="1232"/>
        <end position="1369"/>
    </location>
</feature>
<protein>
    <submittedName>
        <fullName evidence="10">Non-reducing polyketide synthase andM</fullName>
    </submittedName>
</protein>
<evidence type="ECO:0000313" key="11">
    <source>
        <dbReference type="Proteomes" id="UP001338125"/>
    </source>
</evidence>
<dbReference type="Pfam" id="PF02801">
    <property type="entry name" value="Ketoacyl-synt_C"/>
    <property type="match status" value="1"/>
</dbReference>
<dbReference type="Proteomes" id="UP001338125">
    <property type="component" value="Unassembled WGS sequence"/>
</dbReference>
<proteinExistence type="predicted"/>
<sequence>MPSDQVQEMVKVALFSPQVTNWTPEGLSRLQSRLEDDDMSFLRKTLMLLPSLWGYVQDEFAQSDFRGESMLNELATFATGDGLLDPARLGNTHLAPLTIISQAAQGFCIGFLTAAAFACSSNWEEFAKYVPNAIRLAACIGLVIDAEDVAQAPRDRATALSLRWKTMADRALLETCLDSFTGAYISCVTDDRALTVTVPNRHYAAFNHQLGRDNISTTAINLNGSYHHEKQTKAAETLKEICFNHPDLQLPSADKLQLLPLRSTIDADIVSAGLLHNIAIDSILCKRAHWFQTVKMTVADLPRESVKFVTLSADSCIPRSLLRNKVDSGSSTISEENPKGSVYHSQIEEIAVVGMACRFANVDCLQEFWELLSSGSTSVSKLPANRFDSSSIHREPSLPDFWGNFLRKPGAFDHRFFGMSGREAKSLDPQQRLALQVAYEALESSGYCSLILAERETDVGCYIGVVGADYEDNVASDAANAFSATGTLRAFVSGRISHYFGWSGPSIVLDTACSSSSVAVHTACRALLNGECAMAMAGGVNIVTSPNMHQNLAAGSFLNPNGASRAFDAAGGGYCRGEGAGILVLKKLSRAISDNDMIIGVIAGTAVNQGSGCNGITVPSSQAQSLLYRKALSIGQIRPEDVTYVEAHGTGTPIGDPIEYESVRASLTSPARNEILFLGSLKDNIGHTEAASGAAGIIKTLLMMHHGIIPKQANFTTLSPRINSSLLDRIEVPKVTQPWIVERQVALVNNYGVAGSNAAIVLREHASGSRTSQSPLSKTLALYPILMSAKSVKSLHSYTHALEKYLTSTSKLDFAHFAYNVNRRQNPSFEHRFALTSLDAEHLIFELKEKQVNSSNSLPQKGKLPVVLCFGGQTGRRVFLPRELYESCDILRKHLDDCNSACQLLGLPSIIPSIFDGGDTEDVVSLHCMLLSLQISCARSWIDCGLEIDTLIGYSFGQLVALCIADSISLRDAFRLVSGRARLIRDSWGSEQGVMVLIECSRIEMEEVVEAVNSSGAFQIDVACYNGPRSFVLAGDVSSVERLEKECRGLKTKCLNNTYAYHSYMADGILKDFRAIADSIIIQLPRIHIETCSSDAIWSEFNAEQLVQHTRKPVYFGEAVDRVSARLPSALWLEAGSASPIIAMTRRLLREHDRQDVFLAMDLGSTDAISKLSDAACQIWKSGGAAVYWPFHRSSSYRFQRLNIPPYQFEDTHHWIENKPRSTSMTVESPTQPTFKLNLVKLVKKDLTKGNYVFLVDRTHLIFDAIVRGHVVTGQCLCPVTMYTELATLCAILLSDSVAEPDKLPYVEGLVMSHPLGLAGDHALYLRLVHTPQDSWEFTAFTQLYKNGSLEDVETKHAGGHLSLVSKSDAVSLSRWKLLNRVARISHADRVQSLPLAYGISGPMVYRLFADIVEYAPFYRQSVDAGLTDPVTLDSFIQVAGIYVNCLLNRRNGEVFMCNAVEEIAISLTFMRSRAGSQSWTVYTRYEKTSKVSLMNDIFVYDTSSKELVVAIMGASFRSIPCKYLAKSLSTLDTAVVRLASSAANSIAYSDDEDTKDSVYASPMLQRDQAPAVLNLTDSLLYLVRDMFSEIMEIPIEEIEPASILNDLGVDSLLATEVLTEIQKRFKTSISQEQFLNCVNILSLCQLIQPENKVVSSQSVKEPKSTKSTLEDACINDLVVRPQNDRQETEEMKNFAFISKDCFLEVRPSFDHFAEVTRFANFCSDAYKLQTKLVA</sequence>
<dbReference type="PROSITE" id="PS00606">
    <property type="entry name" value="KS3_1"/>
    <property type="match status" value="1"/>
</dbReference>
<dbReference type="PROSITE" id="PS52019">
    <property type="entry name" value="PKS_MFAS_DH"/>
    <property type="match status" value="1"/>
</dbReference>
<dbReference type="InterPro" id="IPR050091">
    <property type="entry name" value="PKS_NRPS_Biosynth_Enz"/>
</dbReference>
<dbReference type="Gene3D" id="1.10.1200.10">
    <property type="entry name" value="ACP-like"/>
    <property type="match status" value="1"/>
</dbReference>
<dbReference type="Gene3D" id="3.40.366.10">
    <property type="entry name" value="Malonyl-Coenzyme A Acyl Carrier Protein, domain 2"/>
    <property type="match status" value="2"/>
</dbReference>
<keyword evidence="5" id="KW-0511">Multifunctional enzyme</keyword>
<evidence type="ECO:0000256" key="2">
    <source>
        <dbReference type="ARBA" id="ARBA00022450"/>
    </source>
</evidence>
<dbReference type="InterPro" id="IPR016035">
    <property type="entry name" value="Acyl_Trfase/lysoPLipase"/>
</dbReference>
<dbReference type="InterPro" id="IPR018201">
    <property type="entry name" value="Ketoacyl_synth_AS"/>
</dbReference>
<organism evidence="10 11">
    <name type="scientific">Cladobotryum mycophilum</name>
    <dbReference type="NCBI Taxonomy" id="491253"/>
    <lineage>
        <taxon>Eukaryota</taxon>
        <taxon>Fungi</taxon>
        <taxon>Dikarya</taxon>
        <taxon>Ascomycota</taxon>
        <taxon>Pezizomycotina</taxon>
        <taxon>Sordariomycetes</taxon>
        <taxon>Hypocreomycetidae</taxon>
        <taxon>Hypocreales</taxon>
        <taxon>Hypocreaceae</taxon>
        <taxon>Cladobotryum</taxon>
    </lineage>
</organism>
<evidence type="ECO:0000259" key="8">
    <source>
        <dbReference type="PROSITE" id="PS52004"/>
    </source>
</evidence>
<evidence type="ECO:0000259" key="9">
    <source>
        <dbReference type="PROSITE" id="PS52019"/>
    </source>
</evidence>
<evidence type="ECO:0000259" key="7">
    <source>
        <dbReference type="PROSITE" id="PS50075"/>
    </source>
</evidence>
<keyword evidence="4" id="KW-0808">Transferase</keyword>
<keyword evidence="2" id="KW-0596">Phosphopantetheine</keyword>
<dbReference type="InterPro" id="IPR016036">
    <property type="entry name" value="Malonyl_transacylase_ACP-bd"/>
</dbReference>
<keyword evidence="3" id="KW-0597">Phosphoprotein</keyword>
<dbReference type="Gene3D" id="3.30.70.3290">
    <property type="match status" value="1"/>
</dbReference>
<dbReference type="InterPro" id="IPR042104">
    <property type="entry name" value="PKS_dehydratase_sf"/>
</dbReference>
<evidence type="ECO:0000256" key="5">
    <source>
        <dbReference type="ARBA" id="ARBA00023268"/>
    </source>
</evidence>
<dbReference type="SUPFAM" id="SSF47336">
    <property type="entry name" value="ACP-like"/>
    <property type="match status" value="1"/>
</dbReference>
<dbReference type="InterPro" id="IPR014043">
    <property type="entry name" value="Acyl_transferase_dom"/>
</dbReference>
<comment type="pathway">
    <text evidence="1">Secondary metabolite biosynthesis.</text>
</comment>
<dbReference type="Pfam" id="PF22621">
    <property type="entry name" value="CurL-like_PKS_C"/>
    <property type="match status" value="1"/>
</dbReference>
<dbReference type="Pfam" id="PF00698">
    <property type="entry name" value="Acyl_transf_1"/>
    <property type="match status" value="1"/>
</dbReference>
<dbReference type="InterPro" id="IPR014031">
    <property type="entry name" value="Ketoacyl_synth_C"/>
</dbReference>